<proteinExistence type="predicted"/>
<sequence>MDSAECTRHLINQNRLDVISLYMLGKIFESRSEHHEPVRSALMMILTNHCV</sequence>
<dbReference type="AlphaFoldDB" id="A0A0B7A6P2"/>
<evidence type="ECO:0000313" key="1">
    <source>
        <dbReference type="EMBL" id="CEK76332.1"/>
    </source>
</evidence>
<name>A0A0B7A6P2_9EUPU</name>
<protein>
    <submittedName>
        <fullName evidence="1">Uncharacterized protein</fullName>
    </submittedName>
</protein>
<reference evidence="1" key="1">
    <citation type="submission" date="2014-12" db="EMBL/GenBank/DDBJ databases">
        <title>Insight into the proteome of Arion vulgaris.</title>
        <authorList>
            <person name="Aradska J."/>
            <person name="Bulat T."/>
            <person name="Smidak R."/>
            <person name="Sarate P."/>
            <person name="Gangsoo J."/>
            <person name="Sialana F."/>
            <person name="Bilban M."/>
            <person name="Lubec G."/>
        </authorList>
    </citation>
    <scope>NUCLEOTIDE SEQUENCE</scope>
    <source>
        <tissue evidence="1">Skin</tissue>
    </source>
</reference>
<gene>
    <name evidence="1" type="primary">ORF99545</name>
</gene>
<accession>A0A0B7A6P2</accession>
<organism evidence="1">
    <name type="scientific">Arion vulgaris</name>
    <dbReference type="NCBI Taxonomy" id="1028688"/>
    <lineage>
        <taxon>Eukaryota</taxon>
        <taxon>Metazoa</taxon>
        <taxon>Spiralia</taxon>
        <taxon>Lophotrochozoa</taxon>
        <taxon>Mollusca</taxon>
        <taxon>Gastropoda</taxon>
        <taxon>Heterobranchia</taxon>
        <taxon>Euthyneura</taxon>
        <taxon>Panpulmonata</taxon>
        <taxon>Eupulmonata</taxon>
        <taxon>Stylommatophora</taxon>
        <taxon>Helicina</taxon>
        <taxon>Arionoidea</taxon>
        <taxon>Arionidae</taxon>
        <taxon>Arion</taxon>
    </lineage>
</organism>
<dbReference type="EMBL" id="HACG01029467">
    <property type="protein sequence ID" value="CEK76332.1"/>
    <property type="molecule type" value="Transcribed_RNA"/>
</dbReference>